<dbReference type="RefSeq" id="YP_009111126.1">
    <property type="nucleotide sequence ID" value="NC_025830.1"/>
</dbReference>
<feature type="transmembrane region" description="Helical" evidence="1">
    <location>
        <begin position="7"/>
        <end position="28"/>
    </location>
</feature>
<evidence type="ECO:0000256" key="1">
    <source>
        <dbReference type="SAM" id="Phobius"/>
    </source>
</evidence>
<protein>
    <submittedName>
        <fullName evidence="2">Uncharacterized protein</fullName>
    </submittedName>
</protein>
<dbReference type="EMBL" id="KM190144">
    <property type="protein sequence ID" value="AII27595.1"/>
    <property type="molecule type" value="Genomic_DNA"/>
</dbReference>
<accession>A0A076G6J3</accession>
<reference evidence="2 3" key="1">
    <citation type="journal article" date="2015" name="Genome Announc.">
        <title>Genomic Analysis of Broad-Host-Range Enterobacteriophage Av-05.</title>
        <authorList>
            <person name="Amarillas L."/>
            <person name="Lopez-Cuevas O."/>
            <person name="Leon-Felix J."/>
            <person name="Castro-Del Campo N."/>
            <person name="Gerba C.P."/>
            <person name="Chaidez C."/>
        </authorList>
    </citation>
    <scope>NUCLEOTIDE SEQUENCE [LARGE SCALE GENOMIC DNA]</scope>
</reference>
<evidence type="ECO:0000313" key="3">
    <source>
        <dbReference type="Proteomes" id="UP000028961"/>
    </source>
</evidence>
<name>A0A076G6J3_9CAUD</name>
<dbReference type="Proteomes" id="UP000028961">
    <property type="component" value="Segment"/>
</dbReference>
<keyword evidence="1" id="KW-0812">Transmembrane</keyword>
<dbReference type="GeneID" id="22475393"/>
<keyword evidence="1" id="KW-0472">Membrane</keyword>
<evidence type="ECO:0000313" key="2">
    <source>
        <dbReference type="EMBL" id="AII27595.1"/>
    </source>
</evidence>
<organism evidence="2 3">
    <name type="scientific">Escherichia phage Av-05</name>
    <dbReference type="NCBI Taxonomy" id="1527519"/>
    <lineage>
        <taxon>Viruses</taxon>
        <taxon>Duplodnaviria</taxon>
        <taxon>Heunggongvirae</taxon>
        <taxon>Uroviricota</taxon>
        <taxon>Caudoviricetes</taxon>
        <taxon>Vequintavirinae</taxon>
        <taxon>Avunavirus</taxon>
        <taxon>Avunavirus Av05</taxon>
    </lineage>
</organism>
<sequence length="62" mass="6956">MKEVLKNLCVGVPVVLLVLFVVVFPMTIFGNAYLFWLLTVAILLVIGIGLGAAIREKYDFWQ</sequence>
<keyword evidence="3" id="KW-1185">Reference proteome</keyword>
<keyword evidence="1" id="KW-1133">Transmembrane helix</keyword>
<feature type="transmembrane region" description="Helical" evidence="1">
    <location>
        <begin position="34"/>
        <end position="54"/>
    </location>
</feature>
<proteinExistence type="predicted"/>
<gene>
    <name evidence="2" type="ORF">Av05_0052</name>
</gene>
<dbReference type="KEGG" id="vg:22475393"/>